<gene>
    <name evidence="1" type="ORF">Aory04_001309500</name>
</gene>
<name>A0AAN4Z1Q3_ASPOZ</name>
<proteinExistence type="predicted"/>
<organism evidence="1 2">
    <name type="scientific">Aspergillus oryzae</name>
    <name type="common">Yellow koji mold</name>
    <dbReference type="NCBI Taxonomy" id="5062"/>
    <lineage>
        <taxon>Eukaryota</taxon>
        <taxon>Fungi</taxon>
        <taxon>Dikarya</taxon>
        <taxon>Ascomycota</taxon>
        <taxon>Pezizomycotina</taxon>
        <taxon>Eurotiomycetes</taxon>
        <taxon>Eurotiomycetidae</taxon>
        <taxon>Eurotiales</taxon>
        <taxon>Aspergillaceae</taxon>
        <taxon>Aspergillus</taxon>
        <taxon>Aspergillus subgen. Circumdati</taxon>
    </lineage>
</organism>
<dbReference type="EMBL" id="BSYA01000300">
    <property type="protein sequence ID" value="GMG38380.1"/>
    <property type="molecule type" value="Genomic_DNA"/>
</dbReference>
<protein>
    <submittedName>
        <fullName evidence="1">Unnamed protein product</fullName>
    </submittedName>
</protein>
<accession>A0AAN4Z1Q3</accession>
<dbReference type="AlphaFoldDB" id="A0AAN4Z1Q3"/>
<evidence type="ECO:0000313" key="1">
    <source>
        <dbReference type="EMBL" id="GMG38380.1"/>
    </source>
</evidence>
<dbReference type="Proteomes" id="UP001165205">
    <property type="component" value="Unassembled WGS sequence"/>
</dbReference>
<comment type="caution">
    <text evidence="1">The sequence shown here is derived from an EMBL/GenBank/DDBJ whole genome shotgun (WGS) entry which is preliminary data.</text>
</comment>
<reference evidence="1" key="1">
    <citation type="submission" date="2023-04" db="EMBL/GenBank/DDBJ databases">
        <title>Aspergillus oryzae NBRC 4228.</title>
        <authorList>
            <person name="Ichikawa N."/>
            <person name="Sato H."/>
            <person name="Tonouchi N."/>
        </authorList>
    </citation>
    <scope>NUCLEOTIDE SEQUENCE</scope>
    <source>
        <strain evidence="1">NBRC 4228</strain>
    </source>
</reference>
<evidence type="ECO:0000313" key="2">
    <source>
        <dbReference type="Proteomes" id="UP001165205"/>
    </source>
</evidence>
<sequence>MHEPGFTILCFAMFKLTDSHTGLPQVPTIYAQSTPLIFGIFDSNQTSPLKSKNAKSGSGYNSRAAYRAMQFLGVFEDNRATFGETKRSRQREPNEKLPREIAYEAENGQKEKYSVKIPEVYPKANRDKDPPLIFFSNLRKSIGVHGVDTTFYLVPSSYKTIPLRVGRPPDIR</sequence>